<protein>
    <submittedName>
        <fullName evidence="2">Type IV conjugative transfer system protein TraE</fullName>
    </submittedName>
</protein>
<evidence type="ECO:0000313" key="2">
    <source>
        <dbReference type="EMBL" id="AJP18239.1"/>
    </source>
</evidence>
<name>A0A0C5H1S8_VIBPH</name>
<evidence type="ECO:0000256" key="1">
    <source>
        <dbReference type="SAM" id="Phobius"/>
    </source>
</evidence>
<sequence>MYPEVFPLNLKVYLKTWEGTQAENKWGRVFVLGLIFTVLLLAVKLFSKETIVTVQPWTLNEEAWVSQKNASQSYKEAWGWALGTLMGNVTPGNVNFIKERMEPILAPTIYQEFIDALEIQAQEIQADRITMRFEPRFVEYEETTDKVFVYGHSFVKGAAFDAKEQRTDRTYEFELRVSNYMPVLDYMTTYEGRPRTKSVLDKLERKEESRRKRNEG</sequence>
<geneLocation type="plasmid" evidence="2">
    <name>pVPH1</name>
</geneLocation>
<gene>
    <name evidence="2" type="ORF">pVPH1_0067</name>
</gene>
<keyword evidence="2" id="KW-0614">Plasmid</keyword>
<feature type="transmembrane region" description="Helical" evidence="1">
    <location>
        <begin position="26"/>
        <end position="46"/>
    </location>
</feature>
<proteinExistence type="predicted"/>
<keyword evidence="1" id="KW-0472">Membrane</keyword>
<accession>A0A0C5H1S8</accession>
<reference evidence="2" key="1">
    <citation type="journal article" date="2015" name="Antimicrob. Agents Chemother.">
        <title>Complete nucleotide sequence of a conjugative plasmid carrying bla(PER-1).</title>
        <authorList>
            <person name="Li R."/>
            <person name="Wong M.H."/>
            <person name="Zhou Y."/>
            <person name="Chan E.W."/>
            <person name="Chen S."/>
        </authorList>
    </citation>
    <scope>NUCLEOTIDE SEQUENCE</scope>
    <source>
        <strain evidence="2">V36</strain>
        <plasmid evidence="2">pVPH1</plasmid>
    </source>
</reference>
<dbReference type="AlphaFoldDB" id="A0A0C5H1S8"/>
<dbReference type="InterPro" id="IPR007973">
    <property type="entry name" value="Pilus_assembly_TraE"/>
</dbReference>
<organism evidence="2">
    <name type="scientific">Vibrio parahaemolyticus</name>
    <dbReference type="NCBI Taxonomy" id="670"/>
    <lineage>
        <taxon>Bacteria</taxon>
        <taxon>Pseudomonadati</taxon>
        <taxon>Pseudomonadota</taxon>
        <taxon>Gammaproteobacteria</taxon>
        <taxon>Vibrionales</taxon>
        <taxon>Vibrionaceae</taxon>
        <taxon>Vibrio</taxon>
    </lineage>
</organism>
<keyword evidence="1" id="KW-0812">Transmembrane</keyword>
<keyword evidence="1" id="KW-1133">Transmembrane helix</keyword>
<dbReference type="EMBL" id="KP688397">
    <property type="protein sequence ID" value="AJP18239.1"/>
    <property type="molecule type" value="Genomic_DNA"/>
</dbReference>
<dbReference type="Pfam" id="PF05309">
    <property type="entry name" value="TraE"/>
    <property type="match status" value="1"/>
</dbReference>